<feature type="region of interest" description="Disordered" evidence="14">
    <location>
        <begin position="1208"/>
        <end position="1317"/>
    </location>
</feature>
<feature type="compositionally biased region" description="Low complexity" evidence="14">
    <location>
        <begin position="1422"/>
        <end position="1435"/>
    </location>
</feature>
<dbReference type="CDD" id="cd14033">
    <property type="entry name" value="STKc_WNK4"/>
    <property type="match status" value="1"/>
</dbReference>
<evidence type="ECO:0000256" key="10">
    <source>
        <dbReference type="ARBA" id="ARBA00022840"/>
    </source>
</evidence>
<evidence type="ECO:0000259" key="15">
    <source>
        <dbReference type="PROSITE" id="PS50011"/>
    </source>
</evidence>
<dbReference type="Proteomes" id="UP000324632">
    <property type="component" value="Chromosome 21"/>
</dbReference>
<comment type="catalytic activity">
    <reaction evidence="11">
        <text>L-threonyl-[protein] + ATP = O-phospho-L-threonyl-[protein] + ADP + H(+)</text>
        <dbReference type="Rhea" id="RHEA:46608"/>
        <dbReference type="Rhea" id="RHEA-COMP:11060"/>
        <dbReference type="Rhea" id="RHEA-COMP:11605"/>
        <dbReference type="ChEBI" id="CHEBI:15378"/>
        <dbReference type="ChEBI" id="CHEBI:30013"/>
        <dbReference type="ChEBI" id="CHEBI:30616"/>
        <dbReference type="ChEBI" id="CHEBI:61977"/>
        <dbReference type="ChEBI" id="CHEBI:456216"/>
        <dbReference type="EC" id="2.7.11.1"/>
    </reaction>
</comment>
<sequence length="1594" mass="174995">MAGLSFPKLPAGFDADSFFPVRLPPRRRRHSANSRRNAYRLNILHTMDKETESIAPLTKTLSWSADNIVSESTTEEKKTDSTSPLSPDSSSPPATQDSDPQPAETSTEEEPGGARRVDTSSESDDDSAQKKLDLSRTLFETKRKQEEKDEVETQAVATSPDGRFLKFNIEIGRGSFKTVYKGLDTETTVEVAWCELQIFSNLFGEPPLRAATGGRPSSALPELSGTARSLGGEDSPTACLSFLPGFGTNVTRFRTQVYDLRYECTMRARVGSHVWNTLQTRRLTKVERQRFSEEVEMLKCLQHPNIVRFYDSWKSTMKGQKSILLVTELMTSGTLKTYLKRFKEMKLKLLQRWSHQILKGLHFLHTRTPPIIHRDLKCDNIFITGPTGSVKIGDLGLATLKSASFAKSVIGTPEFMAPEMYEEKYDEAVDVYAFGMCILEMTTSEYPYSECQNAAQIYRKVTSGMKPDSFYKVKVPELKEIIEGCIRMNKDERYTIQDLLEHTFFQENNGARVELAEEDDMVKSGLKLWLRMDDTKKLHGKYKDNNAIEFLFELYKDIPEEVAQEMVVPRVYSKKIDVIQVILGFVCEADYKLVAKAIRDRVTTIKRQREKLRRIAEEVQRRRKEEVIEEEPEPAPEAEPLVSNPLPPKPLVETPVLTQTQAPPTVTVSGPVSLPANESVDSGFNASFVAEPEEADADRQQHFNIRHSSHSSATSDCETDGYLSSSGHQDPSDSRPPVVVNQPSTASQPASVTPHMEAPPIEAPPTEAPITPAPPIPALRFPSSIAVCQNPERTQSGSGFSSSVDSYASDVTSGLSDGNEGLSERGGKGQSKRTGTKLLRKRARSRLRITGLSDKVDRVVECQLQTHNSKMVTFKFDLDGDNPEDIAIVMVHNEFILPGEQEGFIHRMKDIIRRAEALMRTDPLEPFSPGEIPMPYLSGAGTLSGSHPNLYMHGLARTHSSSSLPDYAAASLGHVTRGSSPTLRADFFVDPDAVPPVRPLRSQSFHTTGSSQTYHGPAPTYPQYSHPDVMPHLLPNQMSHQFTNPAYVRSPPLPYLYPVDHGSLNQNHLTHVPGNPNFISSPSSSSSVVSPGGEMSPQADGNTLSPPVAIPTGQQAQGMWPSQQPLISLANVISLAMNFAQSFIPPNQGYHPQMPGYGPMYPGQQAGMSNADVSYHQGAMMGQYMDMYQYPDAHSPFQTPVPDLQDWGQTASPPEILLPPGEPRTGMQPHLPDIKQMLSTKPNSSPESIRRPRVDSQCGITGQLRERADSSSSSTHSTPSITSTSTSSTSSTSSPASSTSHSPQNTVSSSNLRSSPSLPASLVASEAAGSVAKSRLSPISEEKKSIVTLGRFQVSPSNKIPVSSPSPTPSLTPTETPTSTPTKTCPADTPLAHSSQSDSSSDLQAESEGSPSSLIALPLTKPPSESLASSESASLWTGGAKVVESKAEEPEEGRGDEEVEEAEMRRRRISLSLLDCSTGSSQFNLNQPWMSYTRSTSYASSDETESEGEEMLEELQELRERHLAEVQALQASQKQEIEELYQQVGKVPPPGIVSPAAMLSSRQRRLSKSGGYPTSRRNSLQRLDILPPSGSSVK</sequence>
<dbReference type="InterPro" id="IPR000719">
    <property type="entry name" value="Prot_kinase_dom"/>
</dbReference>
<feature type="domain" description="Protein kinase" evidence="15">
    <location>
        <begin position="165"/>
        <end position="505"/>
    </location>
</feature>
<feature type="compositionally biased region" description="Polar residues" evidence="14">
    <location>
        <begin position="1237"/>
        <end position="1247"/>
    </location>
</feature>
<dbReference type="EC" id="2.7.11.1" evidence="3"/>
<keyword evidence="8" id="KW-0547">Nucleotide-binding</keyword>
<feature type="region of interest" description="Disordered" evidence="14">
    <location>
        <begin position="1560"/>
        <end position="1594"/>
    </location>
</feature>
<proteinExistence type="predicted"/>
<comment type="subcellular location">
    <subcellularLocation>
        <location evidence="2">Cytoplasm</location>
    </subcellularLocation>
</comment>
<evidence type="ECO:0000256" key="13">
    <source>
        <dbReference type="SAM" id="Coils"/>
    </source>
</evidence>
<evidence type="ECO:0000256" key="3">
    <source>
        <dbReference type="ARBA" id="ARBA00012513"/>
    </source>
</evidence>
<dbReference type="Pfam" id="PF24889">
    <property type="entry name" value="CCTL2_WNK"/>
    <property type="match status" value="1"/>
</dbReference>
<evidence type="ECO:0000313" key="16">
    <source>
        <dbReference type="EMBL" id="KAA0705933.1"/>
    </source>
</evidence>
<comment type="catalytic activity">
    <reaction evidence="12">
        <text>L-seryl-[protein] + ATP = O-phospho-L-seryl-[protein] + ADP + H(+)</text>
        <dbReference type="Rhea" id="RHEA:17989"/>
        <dbReference type="Rhea" id="RHEA-COMP:9863"/>
        <dbReference type="Rhea" id="RHEA-COMP:11604"/>
        <dbReference type="ChEBI" id="CHEBI:15378"/>
        <dbReference type="ChEBI" id="CHEBI:29999"/>
        <dbReference type="ChEBI" id="CHEBI:30616"/>
        <dbReference type="ChEBI" id="CHEBI:83421"/>
        <dbReference type="ChEBI" id="CHEBI:456216"/>
        <dbReference type="EC" id="2.7.11.1"/>
    </reaction>
</comment>
<feature type="region of interest" description="Disordered" evidence="14">
    <location>
        <begin position="61"/>
        <end position="136"/>
    </location>
</feature>
<dbReference type="PROSITE" id="PS50011">
    <property type="entry name" value="PROTEIN_KINASE_DOM"/>
    <property type="match status" value="1"/>
</dbReference>
<dbReference type="Gene3D" id="1.10.510.10">
    <property type="entry name" value="Transferase(Phosphotransferase) domain 1"/>
    <property type="match status" value="1"/>
</dbReference>
<keyword evidence="9 16" id="KW-0418">Kinase</keyword>
<feature type="region of interest" description="Disordered" evidence="14">
    <location>
        <begin position="210"/>
        <end position="231"/>
    </location>
</feature>
<feature type="compositionally biased region" description="Acidic residues" evidence="14">
    <location>
        <begin position="1449"/>
        <end position="1461"/>
    </location>
</feature>
<dbReference type="SMART" id="SM00220">
    <property type="entry name" value="S_TKc"/>
    <property type="match status" value="1"/>
</dbReference>
<keyword evidence="13" id="KW-0175">Coiled coil</keyword>
<dbReference type="GO" id="GO:0005524">
    <property type="term" value="F:ATP binding"/>
    <property type="evidence" value="ECO:0007669"/>
    <property type="project" value="UniProtKB-KW"/>
</dbReference>
<organism evidence="16 17">
    <name type="scientific">Triplophysa tibetana</name>
    <dbReference type="NCBI Taxonomy" id="1572043"/>
    <lineage>
        <taxon>Eukaryota</taxon>
        <taxon>Metazoa</taxon>
        <taxon>Chordata</taxon>
        <taxon>Craniata</taxon>
        <taxon>Vertebrata</taxon>
        <taxon>Euteleostomi</taxon>
        <taxon>Actinopterygii</taxon>
        <taxon>Neopterygii</taxon>
        <taxon>Teleostei</taxon>
        <taxon>Ostariophysi</taxon>
        <taxon>Cypriniformes</taxon>
        <taxon>Nemacheilidae</taxon>
        <taxon>Triplophysa</taxon>
    </lineage>
</organism>
<feature type="region of interest" description="Disordered" evidence="14">
    <location>
        <begin position="620"/>
        <end position="678"/>
    </location>
</feature>
<evidence type="ECO:0000256" key="5">
    <source>
        <dbReference type="ARBA" id="ARBA00022527"/>
    </source>
</evidence>
<name>A0A5A9N999_9TELE</name>
<feature type="compositionally biased region" description="Low complexity" evidence="14">
    <location>
        <begin position="1080"/>
        <end position="1091"/>
    </location>
</feature>
<dbReference type="PANTHER" id="PTHR13902">
    <property type="entry name" value="SERINE/THREONINE-PROTEIN KINASE WNK WITH NO LYSINE -RELATED"/>
    <property type="match status" value="1"/>
</dbReference>
<dbReference type="FunFam" id="3.10.20.90:FF:000007">
    <property type="entry name" value="Serine/threonine-protein kinase WNK1 isoform 1"/>
    <property type="match status" value="1"/>
</dbReference>
<dbReference type="InterPro" id="IPR011009">
    <property type="entry name" value="Kinase-like_dom_sf"/>
</dbReference>
<comment type="cofactor">
    <cofactor evidence="1">
        <name>Mg(2+)</name>
        <dbReference type="ChEBI" id="CHEBI:18420"/>
    </cofactor>
</comment>
<dbReference type="GO" id="GO:0004674">
    <property type="term" value="F:protein serine/threonine kinase activity"/>
    <property type="evidence" value="ECO:0007669"/>
    <property type="project" value="UniProtKB-KW"/>
</dbReference>
<keyword evidence="6" id="KW-0597">Phosphoprotein</keyword>
<evidence type="ECO:0000256" key="4">
    <source>
        <dbReference type="ARBA" id="ARBA00022490"/>
    </source>
</evidence>
<evidence type="ECO:0000256" key="8">
    <source>
        <dbReference type="ARBA" id="ARBA00022741"/>
    </source>
</evidence>
<feature type="compositionally biased region" description="Polar residues" evidence="14">
    <location>
        <begin position="741"/>
        <end position="751"/>
    </location>
</feature>
<evidence type="ECO:0000256" key="6">
    <source>
        <dbReference type="ARBA" id="ARBA00022553"/>
    </source>
</evidence>
<dbReference type="SUPFAM" id="SSF56112">
    <property type="entry name" value="Protein kinase-like (PK-like)"/>
    <property type="match status" value="1"/>
</dbReference>
<feature type="compositionally biased region" description="Low complexity" evidence="14">
    <location>
        <begin position="1371"/>
        <end position="1408"/>
    </location>
</feature>
<dbReference type="Gene3D" id="3.30.200.20">
    <property type="entry name" value="Phosphorylase Kinase, domain 1"/>
    <property type="match status" value="2"/>
</dbReference>
<gene>
    <name evidence="16" type="ORF">E1301_Tti004696</name>
</gene>
<evidence type="ECO:0000313" key="17">
    <source>
        <dbReference type="Proteomes" id="UP000324632"/>
    </source>
</evidence>
<dbReference type="Gene3D" id="3.10.20.90">
    <property type="entry name" value="Phosphatidylinositol 3-kinase Catalytic Subunit, Chain A, domain 1"/>
    <property type="match status" value="2"/>
</dbReference>
<feature type="region of interest" description="Disordered" evidence="14">
    <location>
        <begin position="705"/>
        <end position="769"/>
    </location>
</feature>
<accession>A0A5A9N999</accession>
<evidence type="ECO:0000256" key="14">
    <source>
        <dbReference type="SAM" id="MobiDB-lite"/>
    </source>
</evidence>
<feature type="compositionally biased region" description="Polar residues" evidence="14">
    <location>
        <begin position="94"/>
        <end position="105"/>
    </location>
</feature>
<feature type="region of interest" description="Disordered" evidence="14">
    <location>
        <begin position="1356"/>
        <end position="1464"/>
    </location>
</feature>
<keyword evidence="17" id="KW-1185">Reference proteome</keyword>
<feature type="compositionally biased region" description="Low complexity" evidence="14">
    <location>
        <begin position="81"/>
        <end position="93"/>
    </location>
</feature>
<evidence type="ECO:0000256" key="1">
    <source>
        <dbReference type="ARBA" id="ARBA00001946"/>
    </source>
</evidence>
<dbReference type="FunFam" id="3.30.200.20:FF:000494">
    <property type="entry name" value="serine/threonine-protein kinase WNK2 isoform X2"/>
    <property type="match status" value="1"/>
</dbReference>
<dbReference type="PROSITE" id="PS00108">
    <property type="entry name" value="PROTEIN_KINASE_ST"/>
    <property type="match status" value="1"/>
</dbReference>
<protein>
    <recommendedName>
        <fullName evidence="3">non-specific serine/threonine protein kinase</fullName>
        <ecNumber evidence="3">2.7.11.1</ecNumber>
    </recommendedName>
</protein>
<evidence type="ECO:0000256" key="7">
    <source>
        <dbReference type="ARBA" id="ARBA00022679"/>
    </source>
</evidence>
<keyword evidence="10" id="KW-0067">ATP-binding</keyword>
<reference evidence="16 17" key="1">
    <citation type="journal article" date="2019" name="Mol. Ecol. Resour.">
        <title>Chromosome-level genome assembly of Triplophysa tibetana, a fish adapted to the harsh high-altitude environment of the Tibetan Plateau.</title>
        <authorList>
            <person name="Yang X."/>
            <person name="Liu H."/>
            <person name="Ma Z."/>
            <person name="Zou Y."/>
            <person name="Zou M."/>
            <person name="Mao Y."/>
            <person name="Li X."/>
            <person name="Wang H."/>
            <person name="Chen T."/>
            <person name="Wang W."/>
            <person name="Yang R."/>
        </authorList>
    </citation>
    <scope>NUCLEOTIDE SEQUENCE [LARGE SCALE GENOMIC DNA]</scope>
    <source>
        <strain evidence="16">TTIB1903HZAU</strain>
        <tissue evidence="16">Muscle</tissue>
    </source>
</reference>
<dbReference type="Pfam" id="PF12202">
    <property type="entry name" value="OSR1_C"/>
    <property type="match status" value="1"/>
</dbReference>
<dbReference type="InterPro" id="IPR050588">
    <property type="entry name" value="WNK_Ser-Thr_kinase"/>
</dbReference>
<dbReference type="InterPro" id="IPR024678">
    <property type="entry name" value="Kinase_OSR1/WNK_CCT"/>
</dbReference>
<comment type="caution">
    <text evidence="16">The sequence shown here is derived from an EMBL/GenBank/DDBJ whole genome shotgun (WGS) entry which is preliminary data.</text>
</comment>
<feature type="region of interest" description="Disordered" evidence="14">
    <location>
        <begin position="790"/>
        <end position="836"/>
    </location>
</feature>
<evidence type="ECO:0000256" key="12">
    <source>
        <dbReference type="ARBA" id="ARBA00048679"/>
    </source>
</evidence>
<feature type="compositionally biased region" description="Basic and acidic residues" evidence="14">
    <location>
        <begin position="127"/>
        <end position="136"/>
    </location>
</feature>
<feature type="coiled-coil region" evidence="13">
    <location>
        <begin position="1501"/>
        <end position="1543"/>
    </location>
</feature>
<feature type="compositionally biased region" description="Acidic residues" evidence="14">
    <location>
        <begin position="627"/>
        <end position="636"/>
    </location>
</feature>
<evidence type="ECO:0000256" key="2">
    <source>
        <dbReference type="ARBA" id="ARBA00004496"/>
    </source>
</evidence>
<keyword evidence="5" id="KW-0723">Serine/threonine-protein kinase</keyword>
<feature type="compositionally biased region" description="Polar residues" evidence="14">
    <location>
        <begin position="710"/>
        <end position="729"/>
    </location>
</feature>
<feature type="compositionally biased region" description="Low complexity" evidence="14">
    <location>
        <begin position="1270"/>
        <end position="1317"/>
    </location>
</feature>
<feature type="region of interest" description="Disordered" evidence="14">
    <location>
        <begin position="1077"/>
        <end position="1101"/>
    </location>
</feature>
<evidence type="ECO:0000256" key="11">
    <source>
        <dbReference type="ARBA" id="ARBA00047899"/>
    </source>
</evidence>
<dbReference type="FunFam" id="1.10.510.10:FF:000006">
    <property type="entry name" value="Serine/threonine-protein kinase WNK1 isoform 2"/>
    <property type="match status" value="1"/>
</dbReference>
<dbReference type="GO" id="GO:0005737">
    <property type="term" value="C:cytoplasm"/>
    <property type="evidence" value="ECO:0007669"/>
    <property type="project" value="UniProtKB-SubCell"/>
</dbReference>
<dbReference type="EMBL" id="SOYY01000021">
    <property type="protein sequence ID" value="KAA0705933.1"/>
    <property type="molecule type" value="Genomic_DNA"/>
</dbReference>
<keyword evidence="7" id="KW-0808">Transferase</keyword>
<feature type="compositionally biased region" description="Polar residues" evidence="14">
    <location>
        <begin position="656"/>
        <end position="670"/>
    </location>
</feature>
<feature type="compositionally biased region" description="Low complexity" evidence="14">
    <location>
        <begin position="796"/>
        <end position="813"/>
    </location>
</feature>
<evidence type="ECO:0000256" key="9">
    <source>
        <dbReference type="ARBA" id="ARBA00022777"/>
    </source>
</evidence>
<dbReference type="InterPro" id="IPR056865">
    <property type="entry name" value="CCTL2_WNK"/>
</dbReference>
<keyword evidence="4" id="KW-0963">Cytoplasm</keyword>
<dbReference type="Pfam" id="PF00069">
    <property type="entry name" value="Pkinase"/>
    <property type="match status" value="1"/>
</dbReference>
<dbReference type="InterPro" id="IPR008271">
    <property type="entry name" value="Ser/Thr_kinase_AS"/>
</dbReference>